<gene>
    <name evidence="1" type="ORF">CTRU02_210357</name>
</gene>
<dbReference type="EMBL" id="VUJX02000006">
    <property type="protein sequence ID" value="KAL0935766.1"/>
    <property type="molecule type" value="Genomic_DNA"/>
</dbReference>
<sequence>MASGHDGPEAYRNRSDHGELSDYDSRSNEPKRRRIWQEDEDIVRNQEQKGSPARLQHVEYTVGWICALPIELAVSEAMLDQVHESLPTKDNDDNVYTLGSIGKHNIVMACLPFGQYGTNNAAIVASNMHRSFPSIRIRLMVGIGGGVPGDLDIRLGDIVVGTKVIQYDMGKIVSGGRIQRTGTLRVPPPLLLKAIAQLQARHERTVSNVPSILNAMVGRYPQLAKCAFPSLLDDRLFWSTYEHNQQSDCSQCDYSKLHNRPARPNHDPKVHYGGIASGNQVVKSGRDRDRLAEELDIICFEMEAAGLMDVFPCLVIRGICDYADSHKNKQWQPYAAATAAAFVKELLSIFTPNPIIESEVTVQSRRTQRTQVPTAKNDERMRQIRRTELMKLIRFHYIDSRHATIKSAQRKTCEWILEHPFYKDWLDPAKASYHHGFLWISGKPGAGKSTLMKFAFGNISKSPDTSTAHTSFFFNARGDELEKSTEGLYRSLLFQLLEHFPDLQSVFDDTNLVPLKLAVCPTVEVLRKLFENAVMCLDQRRLICFVDALDECDEEQVREMVEYLEGLAEDATTIGVRLQICFSSRHYPHLDIKHGLKLTLEYQIGHGKDLEKYVRDRLQVGQRSDAEEIKIGVLEKANGVFMWVVLVVDILNKEYRRGRISAAKKKLGEIPGQLGELFKDILRRDKENMDDLLLCIQCILYAKRPLLPTEFYFAMLSGPKEDLVIYDSDKITVEDLDLCVVSSSKGLAEITKSDDGTVQFIHESVRDFLVKDKGLQELWPHLGQGFGNQSHDTLKQCCLSYIQFAISSELHTSRVLPEVNSEEAKLLQQNTSERFPFIRYAIRNVLHHADFAAEITSQQPFLEQFPLQDWIYLTNLFEDRKILHYPPNLDITYLLAERGLNKLLELHLQHHPHTHVRGGQHEFALFAALANEHNSSAKLILGQSDHESEYDLDEILSRINLSSYRKGEGLLHWAIEEKHAAIAGILINSKTFDWTTKGSFGRTALHSAALVGDVATATLLLHKVDEAYQQGSKASTRRASQASSLQSLNICIDKSTYINLENSKHSTPLSFAAENGHEDFVRMLLELGANLESHPGHRSPLSLASGNGFDPIVRRLLEHGADVNSKDSKNQTPLSFAAANGHHNVVHTLCQYEATINTQDLYSQTPLFLAATNGHKAVVQALCELEASVNITDDYGRTPLMFAAANGFEGIVEVICDNGGSVDAKEEHGRTALLLAAAKGHTGVVAFLHKNGGSINVEDSFGRTPLWYAANNKRESTFSFLQLNGASCGNPRTRT</sequence>
<proteinExistence type="predicted"/>
<dbReference type="Proteomes" id="UP000805649">
    <property type="component" value="Unassembled WGS sequence"/>
</dbReference>
<reference evidence="1 2" key="1">
    <citation type="journal article" date="2020" name="Phytopathology">
        <title>Genome Sequence Resources of Colletotrichum truncatum, C. plurivorum, C. musicola, and C. sojae: Four Species Pathogenic to Soybean (Glycine max).</title>
        <authorList>
            <person name="Rogerio F."/>
            <person name="Boufleur T.R."/>
            <person name="Ciampi-Guillardi M."/>
            <person name="Sukno S.A."/>
            <person name="Thon M.R."/>
            <person name="Massola Junior N.S."/>
            <person name="Baroncelli R."/>
        </authorList>
    </citation>
    <scope>NUCLEOTIDE SEQUENCE [LARGE SCALE GENOMIC DNA]</scope>
    <source>
        <strain evidence="1 2">CMES1059</strain>
    </source>
</reference>
<accession>A0ACC3YWE2</accession>
<protein>
    <submittedName>
        <fullName evidence="1">PFS domain-containing protein</fullName>
    </submittedName>
</protein>
<evidence type="ECO:0000313" key="1">
    <source>
        <dbReference type="EMBL" id="KAL0935766.1"/>
    </source>
</evidence>
<organism evidence="1 2">
    <name type="scientific">Colletotrichum truncatum</name>
    <name type="common">Anthracnose fungus</name>
    <name type="synonym">Colletotrichum capsici</name>
    <dbReference type="NCBI Taxonomy" id="5467"/>
    <lineage>
        <taxon>Eukaryota</taxon>
        <taxon>Fungi</taxon>
        <taxon>Dikarya</taxon>
        <taxon>Ascomycota</taxon>
        <taxon>Pezizomycotina</taxon>
        <taxon>Sordariomycetes</taxon>
        <taxon>Hypocreomycetidae</taxon>
        <taxon>Glomerellales</taxon>
        <taxon>Glomerellaceae</taxon>
        <taxon>Colletotrichum</taxon>
        <taxon>Colletotrichum truncatum species complex</taxon>
    </lineage>
</organism>
<keyword evidence="2" id="KW-1185">Reference proteome</keyword>
<comment type="caution">
    <text evidence="1">The sequence shown here is derived from an EMBL/GenBank/DDBJ whole genome shotgun (WGS) entry which is preliminary data.</text>
</comment>
<name>A0ACC3YWE2_COLTU</name>
<evidence type="ECO:0000313" key="2">
    <source>
        <dbReference type="Proteomes" id="UP000805649"/>
    </source>
</evidence>